<dbReference type="Pfam" id="PF09339">
    <property type="entry name" value="HTH_IclR"/>
    <property type="match status" value="1"/>
</dbReference>
<accession>A0ABP8EX03</accession>
<evidence type="ECO:0000313" key="6">
    <source>
        <dbReference type="EMBL" id="GAA4288298.1"/>
    </source>
</evidence>
<evidence type="ECO:0000256" key="3">
    <source>
        <dbReference type="ARBA" id="ARBA00023163"/>
    </source>
</evidence>
<evidence type="ECO:0000256" key="1">
    <source>
        <dbReference type="ARBA" id="ARBA00023015"/>
    </source>
</evidence>
<dbReference type="SUPFAM" id="SSF46785">
    <property type="entry name" value="Winged helix' DNA-binding domain"/>
    <property type="match status" value="1"/>
</dbReference>
<dbReference type="Proteomes" id="UP001499841">
    <property type="component" value="Unassembled WGS sequence"/>
</dbReference>
<dbReference type="PANTHER" id="PTHR30136:SF35">
    <property type="entry name" value="HTH-TYPE TRANSCRIPTIONAL REGULATOR RV1719"/>
    <property type="match status" value="1"/>
</dbReference>
<evidence type="ECO:0000256" key="2">
    <source>
        <dbReference type="ARBA" id="ARBA00023125"/>
    </source>
</evidence>
<gene>
    <name evidence="6" type="ORF">GCM10022262_26580</name>
</gene>
<organism evidence="6 7">
    <name type="scientific">Georgenia daeguensis</name>
    <dbReference type="NCBI Taxonomy" id="908355"/>
    <lineage>
        <taxon>Bacteria</taxon>
        <taxon>Bacillati</taxon>
        <taxon>Actinomycetota</taxon>
        <taxon>Actinomycetes</taxon>
        <taxon>Micrococcales</taxon>
        <taxon>Bogoriellaceae</taxon>
        <taxon>Georgenia</taxon>
    </lineage>
</organism>
<protein>
    <submittedName>
        <fullName evidence="6">IclR family transcriptional regulator</fullName>
    </submittedName>
</protein>
<keyword evidence="3" id="KW-0804">Transcription</keyword>
<dbReference type="EMBL" id="BAABBA010000013">
    <property type="protein sequence ID" value="GAA4288298.1"/>
    <property type="molecule type" value="Genomic_DNA"/>
</dbReference>
<evidence type="ECO:0000259" key="5">
    <source>
        <dbReference type="PROSITE" id="PS51078"/>
    </source>
</evidence>
<proteinExistence type="predicted"/>
<dbReference type="Gene3D" id="1.10.10.10">
    <property type="entry name" value="Winged helix-like DNA-binding domain superfamily/Winged helix DNA-binding domain"/>
    <property type="match status" value="1"/>
</dbReference>
<feature type="domain" description="IclR-ED" evidence="5">
    <location>
        <begin position="75"/>
        <end position="257"/>
    </location>
</feature>
<keyword evidence="1" id="KW-0805">Transcription regulation</keyword>
<dbReference type="Pfam" id="PF01614">
    <property type="entry name" value="IclR_C"/>
    <property type="match status" value="1"/>
</dbReference>
<dbReference type="PROSITE" id="PS51078">
    <property type="entry name" value="ICLR_ED"/>
    <property type="match status" value="1"/>
</dbReference>
<comment type="caution">
    <text evidence="6">The sequence shown here is derived from an EMBL/GenBank/DDBJ whole genome shotgun (WGS) entry which is preliminary data.</text>
</comment>
<evidence type="ECO:0000259" key="4">
    <source>
        <dbReference type="PROSITE" id="PS51077"/>
    </source>
</evidence>
<sequence>MHNSRMRNTDVSPLGSVDKALQLIMLLRSEQALSVKDAAASLDVAPSTAHRLLSALAHRGFAAQDSQRRYRPGPTLGEVMVEPLSLSRLREVSREPLNLLHEAVGETVQLMILRGGNIQFVDGLEGRLTLRVGVRIGDLMPAFCSAGGKAILAELNPADLEQLYRHGLPPWPTSRFRTVADLKRHLAEARRAGFGTNFEETERGVVGLGVAVHSSAGAPVAAVTVALPSARFGKEQLEEFLPMLRACREEIEDRLHPARPAD</sequence>
<keyword evidence="7" id="KW-1185">Reference proteome</keyword>
<keyword evidence="2" id="KW-0238">DNA-binding</keyword>
<dbReference type="SUPFAM" id="SSF55781">
    <property type="entry name" value="GAF domain-like"/>
    <property type="match status" value="1"/>
</dbReference>
<name>A0ABP8EX03_9MICO</name>
<feature type="domain" description="HTH iclR-type" evidence="4">
    <location>
        <begin position="14"/>
        <end position="74"/>
    </location>
</feature>
<dbReference type="InterPro" id="IPR014757">
    <property type="entry name" value="Tscrpt_reg_IclR_C"/>
</dbReference>
<dbReference type="InterPro" id="IPR036388">
    <property type="entry name" value="WH-like_DNA-bd_sf"/>
</dbReference>
<dbReference type="SMART" id="SM00346">
    <property type="entry name" value="HTH_ICLR"/>
    <property type="match status" value="1"/>
</dbReference>
<dbReference type="PROSITE" id="PS51077">
    <property type="entry name" value="HTH_ICLR"/>
    <property type="match status" value="1"/>
</dbReference>
<dbReference type="InterPro" id="IPR029016">
    <property type="entry name" value="GAF-like_dom_sf"/>
</dbReference>
<evidence type="ECO:0000313" key="7">
    <source>
        <dbReference type="Proteomes" id="UP001499841"/>
    </source>
</evidence>
<dbReference type="Gene3D" id="3.30.450.40">
    <property type="match status" value="1"/>
</dbReference>
<dbReference type="InterPro" id="IPR036390">
    <property type="entry name" value="WH_DNA-bd_sf"/>
</dbReference>
<dbReference type="InterPro" id="IPR005471">
    <property type="entry name" value="Tscrpt_reg_IclR_N"/>
</dbReference>
<dbReference type="PANTHER" id="PTHR30136">
    <property type="entry name" value="HELIX-TURN-HELIX TRANSCRIPTIONAL REGULATOR, ICLR FAMILY"/>
    <property type="match status" value="1"/>
</dbReference>
<reference evidence="7" key="1">
    <citation type="journal article" date="2019" name="Int. J. Syst. Evol. Microbiol.">
        <title>The Global Catalogue of Microorganisms (GCM) 10K type strain sequencing project: providing services to taxonomists for standard genome sequencing and annotation.</title>
        <authorList>
            <consortium name="The Broad Institute Genomics Platform"/>
            <consortium name="The Broad Institute Genome Sequencing Center for Infectious Disease"/>
            <person name="Wu L."/>
            <person name="Ma J."/>
        </authorList>
    </citation>
    <scope>NUCLEOTIDE SEQUENCE [LARGE SCALE GENOMIC DNA]</scope>
    <source>
        <strain evidence="7">JCM 17459</strain>
    </source>
</reference>
<dbReference type="InterPro" id="IPR050707">
    <property type="entry name" value="HTH_MetabolicPath_Reg"/>
</dbReference>